<dbReference type="InterPro" id="IPR051026">
    <property type="entry name" value="PI/PC_transfer"/>
</dbReference>
<feature type="region of interest" description="Disordered" evidence="1">
    <location>
        <begin position="1"/>
        <end position="23"/>
    </location>
</feature>
<accession>A0A5P1E8Q6</accession>
<dbReference type="PANTHER" id="PTHR45657:SF8">
    <property type="entry name" value="PHOSPHATIDYLINOSITOL_PHOSPHATIDYLCHOLINE TRANSFER PROTEIN SFH13"/>
    <property type="match status" value="1"/>
</dbReference>
<proteinExistence type="predicted"/>
<dbReference type="EMBL" id="CM007387">
    <property type="protein sequence ID" value="ONK62204.1"/>
    <property type="molecule type" value="Genomic_DNA"/>
</dbReference>
<protein>
    <submittedName>
        <fullName evidence="2">Uncharacterized protein</fullName>
    </submittedName>
</protein>
<evidence type="ECO:0000313" key="2">
    <source>
        <dbReference type="EMBL" id="ONK62204.1"/>
    </source>
</evidence>
<evidence type="ECO:0000313" key="3">
    <source>
        <dbReference type="Proteomes" id="UP000243459"/>
    </source>
</evidence>
<gene>
    <name evidence="2" type="ORF">A4U43_C07F1450</name>
</gene>
<dbReference type="PANTHER" id="PTHR45657">
    <property type="entry name" value="CRAL-TRIO DOMAIN-CONTAINING PROTEIN YKL091C-RELATED"/>
    <property type="match status" value="1"/>
</dbReference>
<name>A0A5P1E8Q6_ASPOF</name>
<reference evidence="3" key="1">
    <citation type="journal article" date="2017" name="Nat. Commun.">
        <title>The asparagus genome sheds light on the origin and evolution of a young Y chromosome.</title>
        <authorList>
            <person name="Harkess A."/>
            <person name="Zhou J."/>
            <person name="Xu C."/>
            <person name="Bowers J.E."/>
            <person name="Van der Hulst R."/>
            <person name="Ayyampalayam S."/>
            <person name="Mercati F."/>
            <person name="Riccardi P."/>
            <person name="McKain M.R."/>
            <person name="Kakrana A."/>
            <person name="Tang H."/>
            <person name="Ray J."/>
            <person name="Groenendijk J."/>
            <person name="Arikit S."/>
            <person name="Mathioni S.M."/>
            <person name="Nakano M."/>
            <person name="Shan H."/>
            <person name="Telgmann-Rauber A."/>
            <person name="Kanno A."/>
            <person name="Yue Z."/>
            <person name="Chen H."/>
            <person name="Li W."/>
            <person name="Chen Y."/>
            <person name="Xu X."/>
            <person name="Zhang Y."/>
            <person name="Luo S."/>
            <person name="Chen H."/>
            <person name="Gao J."/>
            <person name="Mao Z."/>
            <person name="Pires J.C."/>
            <person name="Luo M."/>
            <person name="Kudrna D."/>
            <person name="Wing R.A."/>
            <person name="Meyers B.C."/>
            <person name="Yi K."/>
            <person name="Kong H."/>
            <person name="Lavrijsen P."/>
            <person name="Sunseri F."/>
            <person name="Falavigna A."/>
            <person name="Ye Y."/>
            <person name="Leebens-Mack J.H."/>
            <person name="Chen G."/>
        </authorList>
    </citation>
    <scope>NUCLEOTIDE SEQUENCE [LARGE SCALE GENOMIC DNA]</scope>
    <source>
        <strain evidence="3">cv. DH0086</strain>
    </source>
</reference>
<keyword evidence="3" id="KW-1185">Reference proteome</keyword>
<dbReference type="Proteomes" id="UP000243459">
    <property type="component" value="Chromosome 7"/>
</dbReference>
<evidence type="ECO:0000256" key="1">
    <source>
        <dbReference type="SAM" id="MobiDB-lite"/>
    </source>
</evidence>
<organism evidence="2 3">
    <name type="scientific">Asparagus officinalis</name>
    <name type="common">Garden asparagus</name>
    <dbReference type="NCBI Taxonomy" id="4686"/>
    <lineage>
        <taxon>Eukaryota</taxon>
        <taxon>Viridiplantae</taxon>
        <taxon>Streptophyta</taxon>
        <taxon>Embryophyta</taxon>
        <taxon>Tracheophyta</taxon>
        <taxon>Spermatophyta</taxon>
        <taxon>Magnoliopsida</taxon>
        <taxon>Liliopsida</taxon>
        <taxon>Asparagales</taxon>
        <taxon>Asparagaceae</taxon>
        <taxon>Asparagoideae</taxon>
        <taxon>Asparagus</taxon>
    </lineage>
</organism>
<dbReference type="AlphaFoldDB" id="A0A5P1E8Q6"/>
<feature type="compositionally biased region" description="Basic residues" evidence="1">
    <location>
        <begin position="1"/>
        <end position="11"/>
    </location>
</feature>
<sequence length="130" mass="15161">MSSREVKKKKAMTGSSSGRSGIRTLADLNRYRRGLATLEEKIKRRSDVDNSEDERRRRNWSLKKKALDASNKLTQSLKKRGKRKLDIRTSSVLIEDLRNAGESEVHAFRQELIVRDLLPDKHDDYHMLLR</sequence>
<dbReference type="Gramene" id="ONK62204">
    <property type="protein sequence ID" value="ONK62204"/>
    <property type="gene ID" value="A4U43_C07F1450"/>
</dbReference>